<organism evidence="5 6">
    <name type="scientific">Candidatus Yanofskybacteria bacterium RIFCSPLOWO2_01_FULL_43_22</name>
    <dbReference type="NCBI Taxonomy" id="1802695"/>
    <lineage>
        <taxon>Bacteria</taxon>
        <taxon>Candidatus Yanofskyibacteriota</taxon>
    </lineage>
</organism>
<evidence type="ECO:0000256" key="1">
    <source>
        <dbReference type="ARBA" id="ARBA00001933"/>
    </source>
</evidence>
<evidence type="ECO:0000313" key="6">
    <source>
        <dbReference type="Proteomes" id="UP000178911"/>
    </source>
</evidence>
<comment type="caution">
    <text evidence="5">The sequence shown here is derived from an EMBL/GenBank/DDBJ whole genome shotgun (WGS) entry which is preliminary data.</text>
</comment>
<reference evidence="5 6" key="1">
    <citation type="journal article" date="2016" name="Nat. Commun.">
        <title>Thousands of microbial genomes shed light on interconnected biogeochemical processes in an aquifer system.</title>
        <authorList>
            <person name="Anantharaman K."/>
            <person name="Brown C.T."/>
            <person name="Hug L.A."/>
            <person name="Sharon I."/>
            <person name="Castelle C.J."/>
            <person name="Probst A.J."/>
            <person name="Thomas B.C."/>
            <person name="Singh A."/>
            <person name="Wilkins M.J."/>
            <person name="Karaoz U."/>
            <person name="Brodie E.L."/>
            <person name="Williams K.H."/>
            <person name="Hubbard S.S."/>
            <person name="Banfield J.F."/>
        </authorList>
    </citation>
    <scope>NUCLEOTIDE SEQUENCE [LARGE SCALE GENOMIC DNA]</scope>
</reference>
<gene>
    <name evidence="5" type="ORF">A3A13_04505</name>
</gene>
<dbReference type="CDD" id="cd06502">
    <property type="entry name" value="TA_like"/>
    <property type="match status" value="1"/>
</dbReference>
<dbReference type="Gene3D" id="3.90.1150.10">
    <property type="entry name" value="Aspartate Aminotransferase, domain 1"/>
    <property type="match status" value="1"/>
</dbReference>
<comment type="cofactor">
    <cofactor evidence="1">
        <name>pyridoxal 5'-phosphate</name>
        <dbReference type="ChEBI" id="CHEBI:597326"/>
    </cofactor>
</comment>
<protein>
    <submittedName>
        <fullName evidence="5">Threonine aldolase</fullName>
    </submittedName>
</protein>
<dbReference type="InterPro" id="IPR015421">
    <property type="entry name" value="PyrdxlP-dep_Trfase_major"/>
</dbReference>
<dbReference type="GO" id="GO:0006520">
    <property type="term" value="P:amino acid metabolic process"/>
    <property type="evidence" value="ECO:0007669"/>
    <property type="project" value="InterPro"/>
</dbReference>
<evidence type="ECO:0000313" key="5">
    <source>
        <dbReference type="EMBL" id="OGN23349.1"/>
    </source>
</evidence>
<dbReference type="PANTHER" id="PTHR48097">
    <property type="entry name" value="L-THREONINE ALDOLASE-RELATED"/>
    <property type="match status" value="1"/>
</dbReference>
<dbReference type="Gene3D" id="3.40.640.10">
    <property type="entry name" value="Type I PLP-dependent aspartate aminotransferase-like (Major domain)"/>
    <property type="match status" value="1"/>
</dbReference>
<dbReference type="GO" id="GO:0016829">
    <property type="term" value="F:lyase activity"/>
    <property type="evidence" value="ECO:0007669"/>
    <property type="project" value="InterPro"/>
</dbReference>
<evidence type="ECO:0000256" key="3">
    <source>
        <dbReference type="ARBA" id="ARBA00022898"/>
    </source>
</evidence>
<dbReference type="STRING" id="1802695.A3A13_04505"/>
<name>A0A1F8GFV7_9BACT</name>
<dbReference type="EMBL" id="MGKJ01000020">
    <property type="protein sequence ID" value="OGN23349.1"/>
    <property type="molecule type" value="Genomic_DNA"/>
</dbReference>
<dbReference type="InterPro" id="IPR015422">
    <property type="entry name" value="PyrdxlP-dep_Trfase_small"/>
</dbReference>
<evidence type="ECO:0000259" key="4">
    <source>
        <dbReference type="Pfam" id="PF01212"/>
    </source>
</evidence>
<dbReference type="AlphaFoldDB" id="A0A1F8GFV7"/>
<dbReference type="Proteomes" id="UP000178911">
    <property type="component" value="Unassembled WGS sequence"/>
</dbReference>
<proteinExistence type="inferred from homology"/>
<dbReference type="Pfam" id="PF01212">
    <property type="entry name" value="Beta_elim_lyase"/>
    <property type="match status" value="1"/>
</dbReference>
<comment type="similarity">
    <text evidence="2">Belongs to the threonine aldolase family.</text>
</comment>
<dbReference type="SUPFAM" id="SSF53383">
    <property type="entry name" value="PLP-dependent transferases"/>
    <property type="match status" value="1"/>
</dbReference>
<dbReference type="InterPro" id="IPR015424">
    <property type="entry name" value="PyrdxlP-dep_Trfase"/>
</dbReference>
<dbReference type="InterPro" id="IPR001597">
    <property type="entry name" value="ArAA_b-elim_lyase/Thr_aldolase"/>
</dbReference>
<dbReference type="PANTHER" id="PTHR48097:SF5">
    <property type="entry name" value="LOW SPECIFICITY L-THREONINE ALDOLASE"/>
    <property type="match status" value="1"/>
</dbReference>
<sequence>MLVRGFASDNNAGIHPKVLEAVINANKGHRIGYGNDEITAKVVQKFKKLFGAQVDVYLVFTGTAANVLGLSTFAKPYNAVICAETSHLHADECGAPEKFGNFKLLTVPTTDGKITVEQIKTQVHGIGDEHHIQPKAISITQATEYGTVYSVEELAKISGYARENNLFVHMDGARIANAAASLGWENLRPAFQAGCVDVLSFGGTKNGIIGGEAVVFFSKQPDFKFIRKQGMQLASKMRFISAQFQALLRDDLWLENAKHSNRMAAMLADGIRKIPAAQIAQKVEANAVFCIMPNNLIRRLEEEYFFYTWREIDETKKEVRLMTSFDTEESDIERFLKLAEDDWD</sequence>
<feature type="domain" description="Aromatic amino acid beta-eliminating lyase/threonine aldolase" evidence="4">
    <location>
        <begin position="6"/>
        <end position="291"/>
    </location>
</feature>
<accession>A0A1F8GFV7</accession>
<keyword evidence="3" id="KW-0663">Pyridoxal phosphate</keyword>
<evidence type="ECO:0000256" key="2">
    <source>
        <dbReference type="ARBA" id="ARBA00006966"/>
    </source>
</evidence>